<dbReference type="EMBL" id="KB523805">
    <property type="protein sequence ID" value="EMP36803.1"/>
    <property type="molecule type" value="Genomic_DNA"/>
</dbReference>
<evidence type="ECO:0000313" key="2">
    <source>
        <dbReference type="Proteomes" id="UP000031443"/>
    </source>
</evidence>
<name>M7BXM9_CHEMY</name>
<organism evidence="1 2">
    <name type="scientific">Chelonia mydas</name>
    <name type="common">Green sea-turtle</name>
    <name type="synonym">Chelonia agassizi</name>
    <dbReference type="NCBI Taxonomy" id="8469"/>
    <lineage>
        <taxon>Eukaryota</taxon>
        <taxon>Metazoa</taxon>
        <taxon>Chordata</taxon>
        <taxon>Craniata</taxon>
        <taxon>Vertebrata</taxon>
        <taxon>Euteleostomi</taxon>
        <taxon>Archelosauria</taxon>
        <taxon>Testudinata</taxon>
        <taxon>Testudines</taxon>
        <taxon>Cryptodira</taxon>
        <taxon>Durocryptodira</taxon>
        <taxon>Americhelydia</taxon>
        <taxon>Chelonioidea</taxon>
        <taxon>Cheloniidae</taxon>
        <taxon>Chelonia</taxon>
    </lineage>
</organism>
<dbReference type="AlphaFoldDB" id="M7BXM9"/>
<protein>
    <submittedName>
        <fullName evidence="1">Uncharacterized protein</fullName>
    </submittedName>
</protein>
<keyword evidence="2" id="KW-1185">Reference proteome</keyword>
<evidence type="ECO:0000313" key="1">
    <source>
        <dbReference type="EMBL" id="EMP36803.1"/>
    </source>
</evidence>
<sequence>MVVNLMQKLIMRDKGQNSETKKKKYHWFDNNGCQKQLANHETMHGQKVDCHRKQGDEEEMLSELLNSIVEEKP</sequence>
<accession>M7BXM9</accession>
<dbReference type="Proteomes" id="UP000031443">
    <property type="component" value="Unassembled WGS sequence"/>
</dbReference>
<gene>
    <name evidence="1" type="ORF">UY3_06014</name>
</gene>
<proteinExistence type="predicted"/>
<reference evidence="2" key="1">
    <citation type="journal article" date="2013" name="Nat. Genet.">
        <title>The draft genomes of soft-shell turtle and green sea turtle yield insights into the development and evolution of the turtle-specific body plan.</title>
        <authorList>
            <person name="Wang Z."/>
            <person name="Pascual-Anaya J."/>
            <person name="Zadissa A."/>
            <person name="Li W."/>
            <person name="Niimura Y."/>
            <person name="Huang Z."/>
            <person name="Li C."/>
            <person name="White S."/>
            <person name="Xiong Z."/>
            <person name="Fang D."/>
            <person name="Wang B."/>
            <person name="Ming Y."/>
            <person name="Chen Y."/>
            <person name="Zheng Y."/>
            <person name="Kuraku S."/>
            <person name="Pignatelli M."/>
            <person name="Herrero J."/>
            <person name="Beal K."/>
            <person name="Nozawa M."/>
            <person name="Li Q."/>
            <person name="Wang J."/>
            <person name="Zhang H."/>
            <person name="Yu L."/>
            <person name="Shigenobu S."/>
            <person name="Wang J."/>
            <person name="Liu J."/>
            <person name="Flicek P."/>
            <person name="Searle S."/>
            <person name="Wang J."/>
            <person name="Kuratani S."/>
            <person name="Yin Y."/>
            <person name="Aken B."/>
            <person name="Zhang G."/>
            <person name="Irie N."/>
        </authorList>
    </citation>
    <scope>NUCLEOTIDE SEQUENCE [LARGE SCALE GENOMIC DNA]</scope>
</reference>